<dbReference type="AlphaFoldDB" id="A0A517ZC77"/>
<dbReference type="Gene3D" id="3.60.40.10">
    <property type="entry name" value="PPM-type phosphatase domain"/>
    <property type="match status" value="1"/>
</dbReference>
<dbReference type="CDD" id="cd00143">
    <property type="entry name" value="PP2Cc"/>
    <property type="match status" value="1"/>
</dbReference>
<organism evidence="2 3">
    <name type="scientific">Maioricimonas rarisocia</name>
    <dbReference type="NCBI Taxonomy" id="2528026"/>
    <lineage>
        <taxon>Bacteria</taxon>
        <taxon>Pseudomonadati</taxon>
        <taxon>Planctomycetota</taxon>
        <taxon>Planctomycetia</taxon>
        <taxon>Planctomycetales</taxon>
        <taxon>Planctomycetaceae</taxon>
        <taxon>Maioricimonas</taxon>
    </lineage>
</organism>
<dbReference type="PROSITE" id="PS51746">
    <property type="entry name" value="PPM_2"/>
    <property type="match status" value="1"/>
</dbReference>
<keyword evidence="2" id="KW-0378">Hydrolase</keyword>
<dbReference type="SUPFAM" id="SSF81606">
    <property type="entry name" value="PP2C-like"/>
    <property type="match status" value="1"/>
</dbReference>
<evidence type="ECO:0000259" key="1">
    <source>
        <dbReference type="PROSITE" id="PS51746"/>
    </source>
</evidence>
<proteinExistence type="predicted"/>
<dbReference type="RefSeq" id="WP_197443677.1">
    <property type="nucleotide sequence ID" value="NZ_CP036275.1"/>
</dbReference>
<dbReference type="PANTHER" id="PTHR47992">
    <property type="entry name" value="PROTEIN PHOSPHATASE"/>
    <property type="match status" value="1"/>
</dbReference>
<feature type="domain" description="PPM-type phosphatase" evidence="1">
    <location>
        <begin position="33"/>
        <end position="295"/>
    </location>
</feature>
<dbReference type="InterPro" id="IPR015655">
    <property type="entry name" value="PP2C"/>
</dbReference>
<gene>
    <name evidence="2" type="primary">stp_3</name>
    <name evidence="2" type="ORF">Mal4_44610</name>
</gene>
<dbReference type="Pfam" id="PF13672">
    <property type="entry name" value="PP2C_2"/>
    <property type="match status" value="1"/>
</dbReference>
<dbReference type="SMART" id="SM00331">
    <property type="entry name" value="PP2C_SIG"/>
    <property type="match status" value="1"/>
</dbReference>
<dbReference type="GO" id="GO:0004722">
    <property type="term" value="F:protein serine/threonine phosphatase activity"/>
    <property type="evidence" value="ECO:0007669"/>
    <property type="project" value="UniProtKB-EC"/>
</dbReference>
<dbReference type="KEGG" id="mri:Mal4_44610"/>
<reference evidence="2 3" key="1">
    <citation type="submission" date="2019-02" db="EMBL/GenBank/DDBJ databases">
        <title>Deep-cultivation of Planctomycetes and their phenomic and genomic characterization uncovers novel biology.</title>
        <authorList>
            <person name="Wiegand S."/>
            <person name="Jogler M."/>
            <person name="Boedeker C."/>
            <person name="Pinto D."/>
            <person name="Vollmers J."/>
            <person name="Rivas-Marin E."/>
            <person name="Kohn T."/>
            <person name="Peeters S.H."/>
            <person name="Heuer A."/>
            <person name="Rast P."/>
            <person name="Oberbeckmann S."/>
            <person name="Bunk B."/>
            <person name="Jeske O."/>
            <person name="Meyerdierks A."/>
            <person name="Storesund J.E."/>
            <person name="Kallscheuer N."/>
            <person name="Luecker S."/>
            <person name="Lage O.M."/>
            <person name="Pohl T."/>
            <person name="Merkel B.J."/>
            <person name="Hornburger P."/>
            <person name="Mueller R.-W."/>
            <person name="Bruemmer F."/>
            <person name="Labrenz M."/>
            <person name="Spormann A.M."/>
            <person name="Op den Camp H."/>
            <person name="Overmann J."/>
            <person name="Amann R."/>
            <person name="Jetten M.S.M."/>
            <person name="Mascher T."/>
            <person name="Medema M.H."/>
            <person name="Devos D.P."/>
            <person name="Kaster A.-K."/>
            <person name="Ovreas L."/>
            <person name="Rohde M."/>
            <person name="Galperin M.Y."/>
            <person name="Jogler C."/>
        </authorList>
    </citation>
    <scope>NUCLEOTIDE SEQUENCE [LARGE SCALE GENOMIC DNA]</scope>
    <source>
        <strain evidence="2 3">Mal4</strain>
    </source>
</reference>
<protein>
    <submittedName>
        <fullName evidence="2">Serine/threonine phosphatase stp</fullName>
        <ecNumber evidence="2">3.1.3.16</ecNumber>
    </submittedName>
</protein>
<dbReference type="InterPro" id="IPR036457">
    <property type="entry name" value="PPM-type-like_dom_sf"/>
</dbReference>
<sequence length="299" mass="33077">MSRHDDDTVEISRPESFSDKFFAPPTPRFEVRAAGGTHVGKVRKNNEDNYAVVRRTRSQEVLDTSLPSKPVTPLIDEGYALIVADGIGGSAFGEFASRLAVETMFELAGRATSWVMRMTELDDQQIRERVAAYAAEIQKVFRGYSEINPDMAHMGTTWTSACIIPPDAVIVHIGDSRAFLYRDQKLERLTRDHTLGQEMAEAGMPDDEVQRYRHILVNSLQGTADEITADVSHVRLQVGDRLLVCSDGLTDMVDEDAIAQILQSQTEPQPTCDRLIESALEAGGRDNVTVVLCHIASAE</sequence>
<evidence type="ECO:0000313" key="2">
    <source>
        <dbReference type="EMBL" id="QDU40106.1"/>
    </source>
</evidence>
<name>A0A517ZC77_9PLAN</name>
<dbReference type="Proteomes" id="UP000320496">
    <property type="component" value="Chromosome"/>
</dbReference>
<dbReference type="InterPro" id="IPR001932">
    <property type="entry name" value="PPM-type_phosphatase-like_dom"/>
</dbReference>
<dbReference type="EMBL" id="CP036275">
    <property type="protein sequence ID" value="QDU40106.1"/>
    <property type="molecule type" value="Genomic_DNA"/>
</dbReference>
<accession>A0A517ZC77</accession>
<evidence type="ECO:0000313" key="3">
    <source>
        <dbReference type="Proteomes" id="UP000320496"/>
    </source>
</evidence>
<dbReference type="SMART" id="SM00332">
    <property type="entry name" value="PP2Cc"/>
    <property type="match status" value="1"/>
</dbReference>
<keyword evidence="3" id="KW-1185">Reference proteome</keyword>
<dbReference type="EC" id="3.1.3.16" evidence="2"/>